<dbReference type="Pfam" id="PF24883">
    <property type="entry name" value="NPHP3_N"/>
    <property type="match status" value="1"/>
</dbReference>
<gene>
    <name evidence="3" type="ORF">BJX66DRAFT_335355</name>
</gene>
<keyword evidence="1" id="KW-0677">Repeat</keyword>
<proteinExistence type="predicted"/>
<reference evidence="3 4" key="1">
    <citation type="submission" date="2024-07" db="EMBL/GenBank/DDBJ databases">
        <title>Section-level genome sequencing and comparative genomics of Aspergillus sections Usti and Cavernicolus.</title>
        <authorList>
            <consortium name="Lawrence Berkeley National Laboratory"/>
            <person name="Nybo J.L."/>
            <person name="Vesth T.C."/>
            <person name="Theobald S."/>
            <person name="Frisvad J.C."/>
            <person name="Larsen T.O."/>
            <person name="Kjaerboelling I."/>
            <person name="Rothschild-Mancinelli K."/>
            <person name="Lyhne E.K."/>
            <person name="Kogle M.E."/>
            <person name="Barry K."/>
            <person name="Clum A."/>
            <person name="Na H."/>
            <person name="Ledsgaard L."/>
            <person name="Lin J."/>
            <person name="Lipzen A."/>
            <person name="Kuo A."/>
            <person name="Riley R."/>
            <person name="Mondo S."/>
            <person name="Labutti K."/>
            <person name="Haridas S."/>
            <person name="Pangalinan J."/>
            <person name="Salamov A.A."/>
            <person name="Simmons B.A."/>
            <person name="Magnuson J.K."/>
            <person name="Chen J."/>
            <person name="Drula E."/>
            <person name="Henrissat B."/>
            <person name="Wiebenga A."/>
            <person name="Lubbers R.J."/>
            <person name="Gomes A.C."/>
            <person name="Makela M.R."/>
            <person name="Stajich J."/>
            <person name="Grigoriev I.V."/>
            <person name="Mortensen U.H."/>
            <person name="De Vries R.P."/>
            <person name="Baker S.E."/>
            <person name="Andersen M.R."/>
        </authorList>
    </citation>
    <scope>NUCLEOTIDE SEQUENCE [LARGE SCALE GENOMIC DNA]</scope>
    <source>
        <strain evidence="3 4">CBS 209.92</strain>
    </source>
</reference>
<dbReference type="InterPro" id="IPR056884">
    <property type="entry name" value="NPHP3-like_N"/>
</dbReference>
<dbReference type="Proteomes" id="UP001610563">
    <property type="component" value="Unassembled WGS sequence"/>
</dbReference>
<dbReference type="PANTHER" id="PTHR46082:SF11">
    <property type="entry name" value="AAA+ ATPASE DOMAIN-CONTAINING PROTEIN-RELATED"/>
    <property type="match status" value="1"/>
</dbReference>
<dbReference type="InterPro" id="IPR053137">
    <property type="entry name" value="NLR-like"/>
</dbReference>
<dbReference type="InterPro" id="IPR035994">
    <property type="entry name" value="Nucleoside_phosphorylase_sf"/>
</dbReference>
<comment type="caution">
    <text evidence="3">The sequence shown here is derived from an EMBL/GenBank/DDBJ whole genome shotgun (WGS) entry which is preliminary data.</text>
</comment>
<dbReference type="EMBL" id="JBFTWV010000021">
    <property type="protein sequence ID" value="KAL2797171.1"/>
    <property type="molecule type" value="Genomic_DNA"/>
</dbReference>
<dbReference type="PANTHER" id="PTHR46082">
    <property type="entry name" value="ATP/GTP-BINDING PROTEIN-RELATED"/>
    <property type="match status" value="1"/>
</dbReference>
<sequence>MNLYIAEVAQLSEKSDAFEAYQYPGRNNDRLYRVDYDHEGEEDCTHCDANSIETRTPRKFDVPVVHYGLIASGNAVIKDPRYRDELRKVWNVACFEMEAAGLMDNFPCLVIRGISDYCDTHKNDIWQPYAAVTAAAYAKDLLRVILPQEVRAAKVVEMKEVLDVLTNIQTGVSIINSSMTAALDNELLLWLSPKDYGSEQTDILSQRQEGTGTWLLERVEFQEWVNEGNKTTYCRGMPGAGKTVMTAVVVDHLRSNRVGSCRLWLAVGAATVQGLYLQAW</sequence>
<evidence type="ECO:0000259" key="2">
    <source>
        <dbReference type="Pfam" id="PF24883"/>
    </source>
</evidence>
<dbReference type="SUPFAM" id="SSF53167">
    <property type="entry name" value="Purine and uridine phosphorylases"/>
    <property type="match status" value="1"/>
</dbReference>
<keyword evidence="4" id="KW-1185">Reference proteome</keyword>
<accession>A0ABR4GDQ5</accession>
<dbReference type="Gene3D" id="3.40.50.1580">
    <property type="entry name" value="Nucleoside phosphorylase domain"/>
    <property type="match status" value="1"/>
</dbReference>
<organism evidence="3 4">
    <name type="scientific">Aspergillus keveii</name>
    <dbReference type="NCBI Taxonomy" id="714993"/>
    <lineage>
        <taxon>Eukaryota</taxon>
        <taxon>Fungi</taxon>
        <taxon>Dikarya</taxon>
        <taxon>Ascomycota</taxon>
        <taxon>Pezizomycotina</taxon>
        <taxon>Eurotiomycetes</taxon>
        <taxon>Eurotiomycetidae</taxon>
        <taxon>Eurotiales</taxon>
        <taxon>Aspergillaceae</taxon>
        <taxon>Aspergillus</taxon>
        <taxon>Aspergillus subgen. Nidulantes</taxon>
    </lineage>
</organism>
<name>A0ABR4GDQ5_9EURO</name>
<feature type="domain" description="Nephrocystin 3-like N-terminal" evidence="2">
    <location>
        <begin position="210"/>
        <end position="257"/>
    </location>
</feature>
<protein>
    <recommendedName>
        <fullName evidence="2">Nephrocystin 3-like N-terminal domain-containing protein</fullName>
    </recommendedName>
</protein>
<evidence type="ECO:0000256" key="1">
    <source>
        <dbReference type="ARBA" id="ARBA00022737"/>
    </source>
</evidence>
<evidence type="ECO:0000313" key="3">
    <source>
        <dbReference type="EMBL" id="KAL2797171.1"/>
    </source>
</evidence>
<evidence type="ECO:0000313" key="4">
    <source>
        <dbReference type="Proteomes" id="UP001610563"/>
    </source>
</evidence>